<organism evidence="1 2">
    <name type="scientific">Candidatus Magasanikbacteria bacterium GW2011_GWA2_46_17</name>
    <dbReference type="NCBI Taxonomy" id="1619042"/>
    <lineage>
        <taxon>Bacteria</taxon>
        <taxon>Candidatus Magasanikiibacteriota</taxon>
    </lineage>
</organism>
<gene>
    <name evidence="1" type="ORF">UX39_C0022G0006</name>
</gene>
<reference evidence="1 2" key="1">
    <citation type="journal article" date="2015" name="Nature">
        <title>rRNA introns, odd ribosomes, and small enigmatic genomes across a large radiation of phyla.</title>
        <authorList>
            <person name="Brown C.T."/>
            <person name="Hug L.A."/>
            <person name="Thomas B.C."/>
            <person name="Sharon I."/>
            <person name="Castelle C.J."/>
            <person name="Singh A."/>
            <person name="Wilkins M.J."/>
            <person name="Williams K.H."/>
            <person name="Banfield J.F."/>
        </authorList>
    </citation>
    <scope>NUCLEOTIDE SEQUENCE [LARGE SCALE GENOMIC DNA]</scope>
</reference>
<evidence type="ECO:0000313" key="1">
    <source>
        <dbReference type="EMBL" id="KKU25685.1"/>
    </source>
</evidence>
<dbReference type="EMBL" id="LCMA01000022">
    <property type="protein sequence ID" value="KKU25685.1"/>
    <property type="molecule type" value="Genomic_DNA"/>
</dbReference>
<dbReference type="AlphaFoldDB" id="A0A0G1RXT9"/>
<evidence type="ECO:0000313" key="2">
    <source>
        <dbReference type="Proteomes" id="UP000034175"/>
    </source>
</evidence>
<accession>A0A0G1RXT9</accession>
<comment type="caution">
    <text evidence="1">The sequence shown here is derived from an EMBL/GenBank/DDBJ whole genome shotgun (WGS) entry which is preliminary data.</text>
</comment>
<name>A0A0G1RXT9_9BACT</name>
<dbReference type="Proteomes" id="UP000034175">
    <property type="component" value="Unassembled WGS sequence"/>
</dbReference>
<protein>
    <submittedName>
        <fullName evidence="1">Uncharacterized protein</fullName>
    </submittedName>
</protein>
<sequence length="132" mass="15233">MVVTRHIRWLYKYMLARWLHSPEERGLWSHNANHNKRHFGSTASPVRARTMEPASKCGKYLPHWRSSFSAGRLQLRPQGYVQFVPTLFRWLHSSARGRTVEPDCTQWNLLTATPALWLHSLACEGSDYGASA</sequence>
<proteinExistence type="predicted"/>